<sequence length="65" mass="5897">MAGCVVGEPGDVVGPSAVVSGTALAGRACRASPSVGRDGVEGADVPAPGAPVALDGDGASSPPPG</sequence>
<feature type="region of interest" description="Disordered" evidence="1">
    <location>
        <begin position="27"/>
        <end position="65"/>
    </location>
</feature>
<keyword evidence="3" id="KW-1185">Reference proteome</keyword>
<dbReference type="AlphaFoldDB" id="A0A8T4J839"/>
<feature type="non-terminal residue" evidence="2">
    <location>
        <position position="65"/>
    </location>
</feature>
<evidence type="ECO:0000256" key="1">
    <source>
        <dbReference type="SAM" id="MobiDB-lite"/>
    </source>
</evidence>
<evidence type="ECO:0000313" key="3">
    <source>
        <dbReference type="Proteomes" id="UP000675554"/>
    </source>
</evidence>
<reference evidence="2" key="1">
    <citation type="submission" date="2021-04" db="EMBL/GenBank/DDBJ databases">
        <title>Sequencing of actinobacteria type strains.</title>
        <authorList>
            <person name="Nguyen G.-S."/>
            <person name="Wentzel A."/>
        </authorList>
    </citation>
    <scope>NUCLEOTIDE SEQUENCE</scope>
    <source>
        <strain evidence="2">DSM 42095</strain>
    </source>
</reference>
<protein>
    <submittedName>
        <fullName evidence="2">Uncharacterized protein</fullName>
    </submittedName>
</protein>
<evidence type="ECO:0000313" key="2">
    <source>
        <dbReference type="EMBL" id="MBR7678487.1"/>
    </source>
</evidence>
<comment type="caution">
    <text evidence="2">The sequence shown here is derived from an EMBL/GenBank/DDBJ whole genome shotgun (WGS) entry which is preliminary data.</text>
</comment>
<organism evidence="2 3">
    <name type="scientific">Streptomyces daliensis</name>
    <dbReference type="NCBI Taxonomy" id="299421"/>
    <lineage>
        <taxon>Bacteria</taxon>
        <taxon>Bacillati</taxon>
        <taxon>Actinomycetota</taxon>
        <taxon>Actinomycetes</taxon>
        <taxon>Kitasatosporales</taxon>
        <taxon>Streptomycetaceae</taxon>
        <taxon>Streptomyces</taxon>
    </lineage>
</organism>
<name>A0A8T4J839_9ACTN</name>
<accession>A0A8T4J839</accession>
<gene>
    <name evidence="2" type="ORF">KDA82_37085</name>
</gene>
<dbReference type="EMBL" id="JAGSMN010001498">
    <property type="protein sequence ID" value="MBR7678487.1"/>
    <property type="molecule type" value="Genomic_DNA"/>
</dbReference>
<proteinExistence type="predicted"/>
<feature type="compositionally biased region" description="Low complexity" evidence="1">
    <location>
        <begin position="42"/>
        <end position="59"/>
    </location>
</feature>
<dbReference type="Proteomes" id="UP000675554">
    <property type="component" value="Unassembled WGS sequence"/>
</dbReference>